<keyword evidence="10" id="KW-1185">Reference proteome</keyword>
<dbReference type="InterPro" id="IPR025877">
    <property type="entry name" value="MobA-like_NTP_Trfase"/>
</dbReference>
<dbReference type="EMBL" id="CP071869">
    <property type="protein sequence ID" value="QTE24117.1"/>
    <property type="molecule type" value="Genomic_DNA"/>
</dbReference>
<feature type="domain" description="MobA-like NTP transferase" evidence="8">
    <location>
        <begin position="187"/>
        <end position="343"/>
    </location>
</feature>
<organism evidence="9 10">
    <name type="scientific">Polaribacter cellanae</name>
    <dbReference type="NCBI Taxonomy" id="2818493"/>
    <lineage>
        <taxon>Bacteria</taxon>
        <taxon>Pseudomonadati</taxon>
        <taxon>Bacteroidota</taxon>
        <taxon>Flavobacteriia</taxon>
        <taxon>Flavobacteriales</taxon>
        <taxon>Flavobacteriaceae</taxon>
    </lineage>
</organism>
<dbReference type="PANTHER" id="PTHR19136">
    <property type="entry name" value="MOLYBDENUM COFACTOR GUANYLYLTRANSFERASE"/>
    <property type="match status" value="1"/>
</dbReference>
<proteinExistence type="predicted"/>
<protein>
    <submittedName>
        <fullName evidence="9">NTP transferase domain-containing protein</fullName>
    </submittedName>
</protein>
<evidence type="ECO:0000313" key="10">
    <source>
        <dbReference type="Proteomes" id="UP000663920"/>
    </source>
</evidence>
<dbReference type="GO" id="GO:0046872">
    <property type="term" value="F:metal ion binding"/>
    <property type="evidence" value="ECO:0007669"/>
    <property type="project" value="UniProtKB-KW"/>
</dbReference>
<evidence type="ECO:0000259" key="8">
    <source>
        <dbReference type="Pfam" id="PF12804"/>
    </source>
</evidence>
<dbReference type="KEGG" id="pcea:J3359_07590"/>
<dbReference type="GO" id="GO:0016779">
    <property type="term" value="F:nucleotidyltransferase activity"/>
    <property type="evidence" value="ECO:0007669"/>
    <property type="project" value="UniProtKB-ARBA"/>
</dbReference>
<dbReference type="GO" id="GO:0006777">
    <property type="term" value="P:Mo-molybdopterin cofactor biosynthetic process"/>
    <property type="evidence" value="ECO:0007669"/>
    <property type="project" value="UniProtKB-KW"/>
</dbReference>
<evidence type="ECO:0000256" key="4">
    <source>
        <dbReference type="ARBA" id="ARBA00022741"/>
    </source>
</evidence>
<dbReference type="InterPro" id="IPR029044">
    <property type="entry name" value="Nucleotide-diphossugar_trans"/>
</dbReference>
<dbReference type="InterPro" id="IPR013482">
    <property type="entry name" value="Molybde_CF_guanTrfase"/>
</dbReference>
<dbReference type="GO" id="GO:0005525">
    <property type="term" value="F:GTP binding"/>
    <property type="evidence" value="ECO:0007669"/>
    <property type="project" value="UniProtKB-KW"/>
</dbReference>
<sequence length="389" mass="44585">MKKHKKHTNLERRDNDNFAPNEIAILGTNCGIISDLVHKVSEKLSNYKLAYFDASHAKNVQENKLSEYTFHHEGNLQITTSGNVNKFEQRLQFAQYDYVFINGNHYQGAKQILILDEAKEASVFKRLEQLDSIQFIVKLKIETEFFDFLVEKYPNIKNKICYTIDEVDKIANHINNLIQEKIAPIKGLVLVGGKSTRMGQDKSELNYFGKPQKEYAKELLENNNFETYYSVRPFDCAQGNNRNSNVISREVEKSKSEIPDVFLNLGPFGGICSAFQKDPNSAWLVLATDVPFVNDSVIQQLLKHRNPSKVATAIKGKSKEFVEPLITIYEPKAYAILLQYLAQGYSCPRKMLINSDVEIVEIEDDLIRNVNTPEEFEMAKKEVQKLTNK</sequence>
<accession>A0A975CU12</accession>
<dbReference type="Proteomes" id="UP000663920">
    <property type="component" value="Chromosome"/>
</dbReference>
<evidence type="ECO:0000256" key="2">
    <source>
        <dbReference type="ARBA" id="ARBA00022679"/>
    </source>
</evidence>
<name>A0A975CU12_9FLAO</name>
<dbReference type="RefSeq" id="WP_208080101.1">
    <property type="nucleotide sequence ID" value="NZ_CP071869.1"/>
</dbReference>
<reference evidence="9 10" key="1">
    <citation type="submission" date="2021-03" db="EMBL/GenBank/DDBJ databases">
        <title>Complete genome of Polaribacter_sp.SM13.</title>
        <authorList>
            <person name="Jeong S.W."/>
            <person name="Bae J.W."/>
        </authorList>
    </citation>
    <scope>NUCLEOTIDE SEQUENCE [LARGE SCALE GENOMIC DNA]</scope>
    <source>
        <strain evidence="9 10">SM13</strain>
    </source>
</reference>
<dbReference type="CDD" id="cd02503">
    <property type="entry name" value="MobA"/>
    <property type="match status" value="1"/>
</dbReference>
<evidence type="ECO:0000256" key="3">
    <source>
        <dbReference type="ARBA" id="ARBA00022723"/>
    </source>
</evidence>
<gene>
    <name evidence="9" type="ORF">J3359_07590</name>
</gene>
<evidence type="ECO:0000256" key="5">
    <source>
        <dbReference type="ARBA" id="ARBA00022842"/>
    </source>
</evidence>
<evidence type="ECO:0000256" key="6">
    <source>
        <dbReference type="ARBA" id="ARBA00023134"/>
    </source>
</evidence>
<keyword evidence="2 9" id="KW-0808">Transferase</keyword>
<keyword evidence="3" id="KW-0479">Metal-binding</keyword>
<keyword evidence="5" id="KW-0460">Magnesium</keyword>
<dbReference type="SUPFAM" id="SSF53448">
    <property type="entry name" value="Nucleotide-diphospho-sugar transferases"/>
    <property type="match status" value="1"/>
</dbReference>
<dbReference type="Gene3D" id="3.90.550.10">
    <property type="entry name" value="Spore Coat Polysaccharide Biosynthesis Protein SpsA, Chain A"/>
    <property type="match status" value="1"/>
</dbReference>
<dbReference type="PANTHER" id="PTHR19136:SF81">
    <property type="entry name" value="MOLYBDENUM COFACTOR GUANYLYLTRANSFERASE"/>
    <property type="match status" value="1"/>
</dbReference>
<evidence type="ECO:0000256" key="7">
    <source>
        <dbReference type="ARBA" id="ARBA00023150"/>
    </source>
</evidence>
<keyword evidence="6" id="KW-0342">GTP-binding</keyword>
<dbReference type="AlphaFoldDB" id="A0A975CU12"/>
<keyword evidence="4" id="KW-0547">Nucleotide-binding</keyword>
<evidence type="ECO:0000313" key="9">
    <source>
        <dbReference type="EMBL" id="QTE24117.1"/>
    </source>
</evidence>
<dbReference type="Pfam" id="PF12804">
    <property type="entry name" value="NTP_transf_3"/>
    <property type="match status" value="1"/>
</dbReference>
<keyword evidence="1" id="KW-0963">Cytoplasm</keyword>
<evidence type="ECO:0000256" key="1">
    <source>
        <dbReference type="ARBA" id="ARBA00022490"/>
    </source>
</evidence>
<keyword evidence="7" id="KW-0501">Molybdenum cofactor biosynthesis</keyword>